<dbReference type="InterPro" id="IPR005119">
    <property type="entry name" value="LysR_subst-bd"/>
</dbReference>
<feature type="domain" description="LysR substrate-binding" evidence="6">
    <location>
        <begin position="88"/>
        <end position="269"/>
    </location>
</feature>
<dbReference type="RefSeq" id="WP_354198801.1">
    <property type="nucleotide sequence ID" value="NZ_JBEPML010000022.1"/>
</dbReference>
<accession>A0ABV2N5Y9</accession>
<dbReference type="Gene3D" id="1.10.10.10">
    <property type="entry name" value="Winged helix-like DNA-binding domain superfamily/Winged helix DNA-binding domain"/>
    <property type="match status" value="1"/>
</dbReference>
<keyword evidence="3 7" id="KW-0238">DNA-binding</keyword>
<comment type="caution">
    <text evidence="7">The sequence shown here is derived from an EMBL/GenBank/DDBJ whole genome shotgun (WGS) entry which is preliminary data.</text>
</comment>
<feature type="domain" description="HTH lysR-type" evidence="5">
    <location>
        <begin position="6"/>
        <end position="62"/>
    </location>
</feature>
<proteinExistence type="inferred from homology"/>
<dbReference type="Proteomes" id="UP001549076">
    <property type="component" value="Unassembled WGS sequence"/>
</dbReference>
<evidence type="ECO:0000256" key="2">
    <source>
        <dbReference type="ARBA" id="ARBA00023015"/>
    </source>
</evidence>
<evidence type="ECO:0000259" key="6">
    <source>
        <dbReference type="Pfam" id="PF03466"/>
    </source>
</evidence>
<organism evidence="7 8">
    <name type="scientific">Aquamicrobium terrae</name>
    <dbReference type="NCBI Taxonomy" id="1324945"/>
    <lineage>
        <taxon>Bacteria</taxon>
        <taxon>Pseudomonadati</taxon>
        <taxon>Pseudomonadota</taxon>
        <taxon>Alphaproteobacteria</taxon>
        <taxon>Hyphomicrobiales</taxon>
        <taxon>Phyllobacteriaceae</taxon>
        <taxon>Aquamicrobium</taxon>
    </lineage>
</organism>
<keyword evidence="4" id="KW-0804">Transcription</keyword>
<dbReference type="InterPro" id="IPR050176">
    <property type="entry name" value="LTTR"/>
</dbReference>
<protein>
    <submittedName>
        <fullName evidence="7">DNA-binding transcriptional LysR family regulator</fullName>
    </submittedName>
</protein>
<gene>
    <name evidence="7" type="ORF">ABID37_004470</name>
</gene>
<dbReference type="SUPFAM" id="SSF53850">
    <property type="entry name" value="Periplasmic binding protein-like II"/>
    <property type="match status" value="1"/>
</dbReference>
<dbReference type="InterPro" id="IPR000847">
    <property type="entry name" value="LysR_HTH_N"/>
</dbReference>
<dbReference type="EMBL" id="JBEPML010000022">
    <property type="protein sequence ID" value="MET3794230.1"/>
    <property type="molecule type" value="Genomic_DNA"/>
</dbReference>
<dbReference type="InterPro" id="IPR036388">
    <property type="entry name" value="WH-like_DNA-bd_sf"/>
</dbReference>
<evidence type="ECO:0000313" key="7">
    <source>
        <dbReference type="EMBL" id="MET3794230.1"/>
    </source>
</evidence>
<dbReference type="Gene3D" id="3.40.190.290">
    <property type="match status" value="1"/>
</dbReference>
<sequence>MLSANDLLLIGVLARDGTAASAAAALKVHVATLYRRLTELERETGTPLFRKIGGRYSPTPLGAELARSAAAVEASLADAQRRLSGGEQRLEGRITVTTADSLVPLVAELLHPFRREHAGIHFDLVVSNSFADMARYEAEVAIRPTRTPPETLVGQKAGTFGYGIFAADRDASALPWIVLDDSLASVPAGRWLAKHTVGSEVALRVNSMWVAGQAAASGLGKALLPDYLAKQFGLLPLGEPIDGLESEVWLLIHADLRRTPRIRSFMDFAGPLLRSRLTREAPTSSKP</sequence>
<reference evidence="7 8" key="1">
    <citation type="submission" date="2024-06" db="EMBL/GenBank/DDBJ databases">
        <title>Genomic Encyclopedia of Type Strains, Phase IV (KMG-IV): sequencing the most valuable type-strain genomes for metagenomic binning, comparative biology and taxonomic classification.</title>
        <authorList>
            <person name="Goeker M."/>
        </authorList>
    </citation>
    <scope>NUCLEOTIDE SEQUENCE [LARGE SCALE GENOMIC DNA]</scope>
    <source>
        <strain evidence="7 8">DSM 27865</strain>
    </source>
</reference>
<dbReference type="SUPFAM" id="SSF46785">
    <property type="entry name" value="Winged helix' DNA-binding domain"/>
    <property type="match status" value="1"/>
</dbReference>
<dbReference type="GO" id="GO:0003677">
    <property type="term" value="F:DNA binding"/>
    <property type="evidence" value="ECO:0007669"/>
    <property type="project" value="UniProtKB-KW"/>
</dbReference>
<name>A0ABV2N5Y9_9HYPH</name>
<evidence type="ECO:0000313" key="8">
    <source>
        <dbReference type="Proteomes" id="UP001549076"/>
    </source>
</evidence>
<dbReference type="PANTHER" id="PTHR30579">
    <property type="entry name" value="TRANSCRIPTIONAL REGULATOR"/>
    <property type="match status" value="1"/>
</dbReference>
<dbReference type="Pfam" id="PF00126">
    <property type="entry name" value="HTH_1"/>
    <property type="match status" value="1"/>
</dbReference>
<dbReference type="Pfam" id="PF03466">
    <property type="entry name" value="LysR_substrate"/>
    <property type="match status" value="1"/>
</dbReference>
<evidence type="ECO:0000256" key="3">
    <source>
        <dbReference type="ARBA" id="ARBA00023125"/>
    </source>
</evidence>
<evidence type="ECO:0000256" key="4">
    <source>
        <dbReference type="ARBA" id="ARBA00023163"/>
    </source>
</evidence>
<keyword evidence="8" id="KW-1185">Reference proteome</keyword>
<comment type="similarity">
    <text evidence="1">Belongs to the LysR transcriptional regulatory family.</text>
</comment>
<evidence type="ECO:0000256" key="1">
    <source>
        <dbReference type="ARBA" id="ARBA00009437"/>
    </source>
</evidence>
<dbReference type="PANTHER" id="PTHR30579:SF3">
    <property type="entry name" value="TRANSCRIPTIONAL REGULATORY PROTEIN"/>
    <property type="match status" value="1"/>
</dbReference>
<keyword evidence="2" id="KW-0805">Transcription regulation</keyword>
<dbReference type="InterPro" id="IPR036390">
    <property type="entry name" value="WH_DNA-bd_sf"/>
</dbReference>
<evidence type="ECO:0000259" key="5">
    <source>
        <dbReference type="Pfam" id="PF00126"/>
    </source>
</evidence>